<feature type="region of interest" description="Disordered" evidence="5">
    <location>
        <begin position="1007"/>
        <end position="1089"/>
    </location>
</feature>
<dbReference type="STRING" id="1330021.A0A367L9D1"/>
<dbReference type="SUPFAM" id="SSF144232">
    <property type="entry name" value="HIT/MYND zinc finger-like"/>
    <property type="match status" value="1"/>
</dbReference>
<sequence>MSDVEEDPGSMALGDQPMEQAPEAWSSHHPTSSIPEAPFSGAASLAASSPERSDAVSSANKSALLTLVRPPMTSRLLPLSSPTQSWISPGLASSEHEPLLRLAVAAFEVSSATKLVPDLAPIAATSRHICAARIGYGVEANRFCQNKASVACPNCLLIAYCSEECRLRDWKGSHKLDCERQLTIRLPPPSGGPTPDQEPYWRRYAATDVLQLEKNEGSNFPHLLNLFFASASGLRHFIYTVCQLPDAAQCQLSAVFEEPKPVYFVRSFLAMVLLTASDFDPRLNAEAVIHMWYSSTLPVYLHAHINIVVLDVFGELFDAETEFPPGAVKEIEWGRHTAMLDEALRAYVSEFMFPNPDLIDPLLCLKGIADERNSRVKSVLLTRMTRSRALGFWRWCSDGLFLPYGQPRYDGPCIHNPIFFNSQAPRLPLSVCEPLAEWPMTEVLDYPCGPARNDTYGKAYYYLSDLLIGFQKRLATMDVRMRLLCTLTEESFVLTANMGVFDRIEVGDEWQSALHLIKWSHFLRHEDENQFATMLMLSTECATTPVPTLEKEFRKENRYYSEPHSPGLDDLAPPMEQDEQTGQGMTRRAVGIVMWRNWDKFSTHYFESDRVFGFEAVVDPKADEEPSTILQTGLLGAFIRKKHLITRPWPNRLVHSKGARPSRRDFLRYVGWPLFSPQRWLEWRRVSDVSHEVWVKWLIYYEFADVDKLHDEMKANSRTRDVAASTSGEPSKGTTRVAEEEPDDEGQDKQKKKKKKKKKGKKSKGKGKASAGDEEAGPVSEPETEAAPQESEAGDEEGPTPGSGLKEDGGVGGPFSADEDGVGGAPSEEMDDGVEDGKAEGGGEKELSSGREEGRDEREEVREPRDDAGSDTLVGEDVGSVVGEDVGSVVGEDVGSVVGEDVGSVIGEDVESLVGKVVEPVGGVVTPVTSEEMGHWAEDHSTGDSAAGDQPREPSRGRSRTRRTIYVRPYSEPVRTRKTEKTKRTESDAGQLREQWWELTSYMERFLRSASQPPPRLEGETQRRKRRQSDGGPERPGWDVMTGIDLARLETEVAERERASEALRPKPVVRPGRIKRRVKRRAKQSGQEG</sequence>
<gene>
    <name evidence="7" type="ORF">L249_5255</name>
</gene>
<keyword evidence="8" id="KW-1185">Reference proteome</keyword>
<feature type="compositionally biased region" description="Basic and acidic residues" evidence="5">
    <location>
        <begin position="974"/>
        <end position="987"/>
    </location>
</feature>
<proteinExistence type="predicted"/>
<comment type="caution">
    <text evidence="7">The sequence shown here is derived from an EMBL/GenBank/DDBJ whole genome shotgun (WGS) entry which is preliminary data.</text>
</comment>
<feature type="region of interest" description="Disordered" evidence="5">
    <location>
        <begin position="717"/>
        <end position="887"/>
    </location>
</feature>
<evidence type="ECO:0000259" key="6">
    <source>
        <dbReference type="PROSITE" id="PS50865"/>
    </source>
</evidence>
<feature type="compositionally biased region" description="Basic and acidic residues" evidence="5">
    <location>
        <begin position="1047"/>
        <end position="1064"/>
    </location>
</feature>
<evidence type="ECO:0000313" key="8">
    <source>
        <dbReference type="Proteomes" id="UP000253664"/>
    </source>
</evidence>
<dbReference type="OrthoDB" id="5282002at2759"/>
<dbReference type="AlphaFoldDB" id="A0A367L9D1"/>
<feature type="compositionally biased region" description="Basic and acidic residues" evidence="5">
    <location>
        <begin position="1017"/>
        <end position="1037"/>
    </location>
</feature>
<feature type="region of interest" description="Disordered" evidence="5">
    <location>
        <begin position="562"/>
        <end position="583"/>
    </location>
</feature>
<dbReference type="Pfam" id="PF14737">
    <property type="entry name" value="DUF4470"/>
    <property type="match status" value="1"/>
</dbReference>
<feature type="compositionally biased region" description="Basic and acidic residues" evidence="5">
    <location>
        <begin position="835"/>
        <end position="868"/>
    </location>
</feature>
<evidence type="ECO:0000256" key="1">
    <source>
        <dbReference type="ARBA" id="ARBA00022723"/>
    </source>
</evidence>
<evidence type="ECO:0000256" key="5">
    <source>
        <dbReference type="SAM" id="MobiDB-lite"/>
    </source>
</evidence>
<dbReference type="Proteomes" id="UP000253664">
    <property type="component" value="Unassembled WGS sequence"/>
</dbReference>
<protein>
    <recommendedName>
        <fullName evidence="6">MYND-type domain-containing protein</fullName>
    </recommendedName>
</protein>
<evidence type="ECO:0000256" key="4">
    <source>
        <dbReference type="PROSITE-ProRule" id="PRU00134"/>
    </source>
</evidence>
<feature type="region of interest" description="Disordered" evidence="5">
    <location>
        <begin position="931"/>
        <end position="994"/>
    </location>
</feature>
<dbReference type="Pfam" id="PF01753">
    <property type="entry name" value="zf-MYND"/>
    <property type="match status" value="1"/>
</dbReference>
<feature type="compositionally biased region" description="Polar residues" evidence="5">
    <location>
        <begin position="724"/>
        <end position="734"/>
    </location>
</feature>
<dbReference type="EMBL" id="LKCN02000011">
    <property type="protein sequence ID" value="RCI11014.1"/>
    <property type="molecule type" value="Genomic_DNA"/>
</dbReference>
<dbReference type="PROSITE" id="PS50865">
    <property type="entry name" value="ZF_MYND_2"/>
    <property type="match status" value="1"/>
</dbReference>
<keyword evidence="3" id="KW-0862">Zinc</keyword>
<feature type="compositionally biased region" description="Basic residues" evidence="5">
    <location>
        <begin position="750"/>
        <end position="767"/>
    </location>
</feature>
<evidence type="ECO:0000256" key="3">
    <source>
        <dbReference type="ARBA" id="ARBA00022833"/>
    </source>
</evidence>
<dbReference type="GO" id="GO:0008270">
    <property type="term" value="F:zinc ion binding"/>
    <property type="evidence" value="ECO:0007669"/>
    <property type="project" value="UniProtKB-KW"/>
</dbReference>
<feature type="region of interest" description="Disordered" evidence="5">
    <location>
        <begin position="1"/>
        <end position="53"/>
    </location>
</feature>
<keyword evidence="1" id="KW-0479">Metal-binding</keyword>
<evidence type="ECO:0000313" key="7">
    <source>
        <dbReference type="EMBL" id="RCI11014.1"/>
    </source>
</evidence>
<feature type="compositionally biased region" description="Low complexity" evidence="5">
    <location>
        <begin position="875"/>
        <end position="887"/>
    </location>
</feature>
<evidence type="ECO:0000256" key="2">
    <source>
        <dbReference type="ARBA" id="ARBA00022771"/>
    </source>
</evidence>
<dbReference type="Gene3D" id="6.10.140.2220">
    <property type="match status" value="1"/>
</dbReference>
<name>A0A367L9D1_9HYPO</name>
<reference evidence="7 8" key="1">
    <citation type="journal article" date="2015" name="BMC Genomics">
        <title>Insights from the genome of Ophiocordyceps polyrhachis-furcata to pathogenicity and host specificity in insect fungi.</title>
        <authorList>
            <person name="Wichadakul D."/>
            <person name="Kobmoo N."/>
            <person name="Ingsriswang S."/>
            <person name="Tangphatsornruang S."/>
            <person name="Chantasingh D."/>
            <person name="Luangsa-ard J.J."/>
            <person name="Eurwilaichitr L."/>
        </authorList>
    </citation>
    <scope>NUCLEOTIDE SEQUENCE [LARGE SCALE GENOMIC DNA]</scope>
    <source>
        <strain evidence="7 8">BCC 54312</strain>
    </source>
</reference>
<dbReference type="InterPro" id="IPR002893">
    <property type="entry name" value="Znf_MYND"/>
</dbReference>
<keyword evidence="2 4" id="KW-0863">Zinc-finger</keyword>
<feature type="domain" description="MYND-type" evidence="6">
    <location>
        <begin position="141"/>
        <end position="178"/>
    </location>
</feature>
<accession>A0A367L9D1</accession>
<feature type="compositionally biased region" description="Basic and acidic residues" evidence="5">
    <location>
        <begin position="932"/>
        <end position="942"/>
    </location>
</feature>
<dbReference type="InterPro" id="IPR027974">
    <property type="entry name" value="DUF4470"/>
</dbReference>
<feature type="compositionally biased region" description="Basic residues" evidence="5">
    <location>
        <begin position="1072"/>
        <end position="1083"/>
    </location>
</feature>
<organism evidence="7 8">
    <name type="scientific">Ophiocordyceps polyrhachis-furcata BCC 54312</name>
    <dbReference type="NCBI Taxonomy" id="1330021"/>
    <lineage>
        <taxon>Eukaryota</taxon>
        <taxon>Fungi</taxon>
        <taxon>Dikarya</taxon>
        <taxon>Ascomycota</taxon>
        <taxon>Pezizomycotina</taxon>
        <taxon>Sordariomycetes</taxon>
        <taxon>Hypocreomycetidae</taxon>
        <taxon>Hypocreales</taxon>
        <taxon>Ophiocordycipitaceae</taxon>
        <taxon>Ophiocordyceps</taxon>
    </lineage>
</organism>